<dbReference type="AlphaFoldDB" id="A0A545AXX6"/>
<dbReference type="EMBL" id="VIRS01000003">
    <property type="protein sequence ID" value="TQS46187.1"/>
    <property type="molecule type" value="Genomic_DNA"/>
</dbReference>
<proteinExistence type="predicted"/>
<comment type="caution">
    <text evidence="1">The sequence shown here is derived from an EMBL/GenBank/DDBJ whole genome shotgun (WGS) entry which is preliminary data.</text>
</comment>
<protein>
    <recommendedName>
        <fullName evidence="3">Sporadically distributed protein, TIGR04141 family</fullName>
    </recommendedName>
</protein>
<gene>
    <name evidence="1" type="ORF">FL583_06845</name>
</gene>
<evidence type="ECO:0000313" key="1">
    <source>
        <dbReference type="EMBL" id="TQS46187.1"/>
    </source>
</evidence>
<dbReference type="Pfam" id="PF19614">
    <property type="entry name" value="DUF6119"/>
    <property type="match status" value="1"/>
</dbReference>
<organism evidence="1 2">
    <name type="scientific">Cryptosporangium phraense</name>
    <dbReference type="NCBI Taxonomy" id="2593070"/>
    <lineage>
        <taxon>Bacteria</taxon>
        <taxon>Bacillati</taxon>
        <taxon>Actinomycetota</taxon>
        <taxon>Actinomycetes</taxon>
        <taxon>Cryptosporangiales</taxon>
        <taxon>Cryptosporangiaceae</taxon>
        <taxon>Cryptosporangium</taxon>
    </lineage>
</organism>
<evidence type="ECO:0000313" key="2">
    <source>
        <dbReference type="Proteomes" id="UP000317982"/>
    </source>
</evidence>
<dbReference type="RefSeq" id="WP_142703594.1">
    <property type="nucleotide sequence ID" value="NZ_VIRS01000003.1"/>
</dbReference>
<dbReference type="OrthoDB" id="3323334at2"/>
<accession>A0A545AXX6</accession>
<evidence type="ECO:0008006" key="3">
    <source>
        <dbReference type="Google" id="ProtNLM"/>
    </source>
</evidence>
<dbReference type="NCBIfam" id="TIGR04141">
    <property type="entry name" value="TIGR04141 family sporadically distributed protein"/>
    <property type="match status" value="1"/>
</dbReference>
<name>A0A545AXX6_9ACTN</name>
<dbReference type="InterPro" id="IPR026487">
    <property type="entry name" value="CHP04141"/>
</dbReference>
<dbReference type="Proteomes" id="UP000317982">
    <property type="component" value="Unassembled WGS sequence"/>
</dbReference>
<reference evidence="1 2" key="1">
    <citation type="submission" date="2019-07" db="EMBL/GenBank/DDBJ databases">
        <title>Cryptosporangium phraense sp. nov., isolated from plant litter.</title>
        <authorList>
            <person name="Suriyachadkun C."/>
        </authorList>
    </citation>
    <scope>NUCLEOTIDE SEQUENCE [LARGE SCALE GENOMIC DNA]</scope>
    <source>
        <strain evidence="1 2">A-T 5661</strain>
    </source>
</reference>
<sequence>MSLDGRSDSGERVAKLRFNCYLLRDGLSEPVLALRAKYRPGGSQPMDPLPVTGSAPVGMVAYFRARSEKSPPWASALAEYFPGLSQAMNMSNRFVIFLPVDGRFFAVCFGYGSSTLDWAKVEANFGLRFAARRLEPDGLSDFRSRRVGASSRTQSVQIPFGGGLRDFDVPLDGEFVRKLAGRLNSDGIEIGESGIFIATDSIAFKAETNLNEIAEALRSMLEEVERLQPTEELQFVDALVPLRSKDPLVEDLETLLAAAIFPTSAQSIRRHLKDQRLAQLSEYVLEFSPPDSVNMDTVDHMQIFRGRDEDGASEVLDSASLSGLEIALGNMGGRYGRASLRSVRLMAIGDDGEPASGMMPLRDWLVFEVGTADTRYILTLGKWFSLDEDYTQRLNSDLSEIDHVTSILALPDWPRHLSETQYNAQVSKADLLCLDTVDVRPGDGDEVESCDFLHRDGYLIHVKKYSGSQTLSHLFSQGLVSAQLLASDNIYRKNFNEAVRQLDPSFLTTAEATPKFVTYAIGHVKNRSLPDDLPTFSKVNLRDFARRLRLSQVRPSLCRIQIV</sequence>
<keyword evidence="2" id="KW-1185">Reference proteome</keyword>
<dbReference type="InParanoid" id="A0A545AXX6"/>